<dbReference type="Proteomes" id="UP000575068">
    <property type="component" value="Unassembled WGS sequence"/>
</dbReference>
<dbReference type="AlphaFoldDB" id="A0A840HWI2"/>
<keyword evidence="1" id="KW-0472">Membrane</keyword>
<proteinExistence type="predicted"/>
<accession>A0A840HWI2</accession>
<evidence type="ECO:0000256" key="1">
    <source>
        <dbReference type="SAM" id="Phobius"/>
    </source>
</evidence>
<comment type="caution">
    <text evidence="3">The sequence shown here is derived from an EMBL/GenBank/DDBJ whole genome shotgun (WGS) entry which is preliminary data.</text>
</comment>
<reference evidence="3 4" key="1">
    <citation type="submission" date="2020-08" db="EMBL/GenBank/DDBJ databases">
        <title>Genomic Encyclopedia of Type Strains, Phase IV (KMG-IV): sequencing the most valuable type-strain genomes for metagenomic binning, comparative biology and taxonomic classification.</title>
        <authorList>
            <person name="Goeker M."/>
        </authorList>
    </citation>
    <scope>NUCLEOTIDE SEQUENCE [LARGE SCALE GENOMIC DNA]</scope>
    <source>
        <strain evidence="3 4">DSM 7465</strain>
    </source>
</reference>
<feature type="transmembrane region" description="Helical" evidence="1">
    <location>
        <begin position="58"/>
        <end position="77"/>
    </location>
</feature>
<organism evidence="3 4">
    <name type="scientific">Rhizorhapis suberifaciens</name>
    <name type="common">corky root of lettuce</name>
    <dbReference type="NCBI Taxonomy" id="13656"/>
    <lineage>
        <taxon>Bacteria</taxon>
        <taxon>Pseudomonadati</taxon>
        <taxon>Pseudomonadota</taxon>
        <taxon>Alphaproteobacteria</taxon>
        <taxon>Sphingomonadales</taxon>
        <taxon>Sphingomonadaceae</taxon>
        <taxon>Rhizorhapis</taxon>
    </lineage>
</organism>
<keyword evidence="1" id="KW-1133">Transmembrane helix</keyword>
<sequence>MNPLLADVIGLMGSASIVGAYIYNNMAERVDALLYNLTNLIGAALLCISLTVHFNLASLLLEFVWMGVALLGIGKAMKARRRA</sequence>
<keyword evidence="1" id="KW-0812">Transmembrane</keyword>
<dbReference type="InterPro" id="IPR058058">
    <property type="entry name" value="CBU_0592-like"/>
</dbReference>
<dbReference type="EMBL" id="JACHOV010000007">
    <property type="protein sequence ID" value="MBB4641774.1"/>
    <property type="molecule type" value="Genomic_DNA"/>
</dbReference>
<evidence type="ECO:0000259" key="2">
    <source>
        <dbReference type="Pfam" id="PF26604"/>
    </source>
</evidence>
<dbReference type="Pfam" id="PF26604">
    <property type="entry name" value="CBU_0592"/>
    <property type="match status" value="1"/>
</dbReference>
<feature type="transmembrane region" description="Helical" evidence="1">
    <location>
        <begin position="6"/>
        <end position="23"/>
    </location>
</feature>
<evidence type="ECO:0000313" key="4">
    <source>
        <dbReference type="Proteomes" id="UP000575068"/>
    </source>
</evidence>
<dbReference type="RefSeq" id="WP_184475565.1">
    <property type="nucleotide sequence ID" value="NZ_JACHOV010000007.1"/>
</dbReference>
<feature type="domain" description="CBU-0592-like" evidence="2">
    <location>
        <begin position="6"/>
        <end position="80"/>
    </location>
</feature>
<gene>
    <name evidence="3" type="ORF">HNQ99_002087</name>
</gene>
<keyword evidence="4" id="KW-1185">Reference proteome</keyword>
<dbReference type="NCBIfam" id="NF047864">
    <property type="entry name" value="CBU_0592_membra"/>
    <property type="match status" value="1"/>
</dbReference>
<feature type="transmembrane region" description="Helical" evidence="1">
    <location>
        <begin position="32"/>
        <end position="52"/>
    </location>
</feature>
<protein>
    <recommendedName>
        <fullName evidence="2">CBU-0592-like domain-containing protein</fullName>
    </recommendedName>
</protein>
<name>A0A840HWI2_9SPHN</name>
<evidence type="ECO:0000313" key="3">
    <source>
        <dbReference type="EMBL" id="MBB4641774.1"/>
    </source>
</evidence>